<dbReference type="AlphaFoldDB" id="A0A6J4TL72"/>
<dbReference type="InterPro" id="IPR002716">
    <property type="entry name" value="PIN_dom"/>
</dbReference>
<name>A0A6J4TL72_9SPHN</name>
<evidence type="ECO:0000256" key="2">
    <source>
        <dbReference type="ARBA" id="ARBA00022649"/>
    </source>
</evidence>
<proteinExistence type="inferred from homology"/>
<reference evidence="10" key="1">
    <citation type="submission" date="2020-02" db="EMBL/GenBank/DDBJ databases">
        <authorList>
            <person name="Meier V. D."/>
        </authorList>
    </citation>
    <scope>NUCLEOTIDE SEQUENCE</scope>
    <source>
        <strain evidence="10">AVDCRST_MAG62</strain>
    </source>
</reference>
<dbReference type="EC" id="3.1.-.-" evidence="8"/>
<feature type="binding site" evidence="8">
    <location>
        <position position="5"/>
    </location>
    <ligand>
        <name>Mg(2+)</name>
        <dbReference type="ChEBI" id="CHEBI:18420"/>
    </ligand>
</feature>
<dbReference type="GO" id="GO:0000287">
    <property type="term" value="F:magnesium ion binding"/>
    <property type="evidence" value="ECO:0007669"/>
    <property type="project" value="UniProtKB-UniRule"/>
</dbReference>
<comment type="cofactor">
    <cofactor evidence="1 8">
        <name>Mg(2+)</name>
        <dbReference type="ChEBI" id="CHEBI:18420"/>
    </cofactor>
</comment>
<evidence type="ECO:0000313" key="10">
    <source>
        <dbReference type="EMBL" id="CAA9526352.1"/>
    </source>
</evidence>
<dbReference type="EMBL" id="CADCWB010000183">
    <property type="protein sequence ID" value="CAA9526352.1"/>
    <property type="molecule type" value="Genomic_DNA"/>
</dbReference>
<accession>A0A6J4TL72</accession>
<keyword evidence="3 8" id="KW-0540">Nuclease</keyword>
<keyword evidence="6 8" id="KW-0460">Magnesium</keyword>
<keyword evidence="8" id="KW-0800">Toxin</keyword>
<dbReference type="PANTHER" id="PTHR33653">
    <property type="entry name" value="RIBONUCLEASE VAPC2"/>
    <property type="match status" value="1"/>
</dbReference>
<evidence type="ECO:0000256" key="5">
    <source>
        <dbReference type="ARBA" id="ARBA00022801"/>
    </source>
</evidence>
<dbReference type="InterPro" id="IPR022907">
    <property type="entry name" value="VapC_family"/>
</dbReference>
<dbReference type="GO" id="GO:0004540">
    <property type="term" value="F:RNA nuclease activity"/>
    <property type="evidence" value="ECO:0007669"/>
    <property type="project" value="InterPro"/>
</dbReference>
<evidence type="ECO:0000256" key="6">
    <source>
        <dbReference type="ARBA" id="ARBA00022842"/>
    </source>
</evidence>
<feature type="domain" description="PIN" evidence="9">
    <location>
        <begin position="3"/>
        <end position="120"/>
    </location>
</feature>
<comment type="function">
    <text evidence="8">Toxic component of a toxin-antitoxin (TA) system. An RNase.</text>
</comment>
<dbReference type="Gene3D" id="3.40.50.1010">
    <property type="entry name" value="5'-nuclease"/>
    <property type="match status" value="1"/>
</dbReference>
<dbReference type="InterPro" id="IPR050556">
    <property type="entry name" value="Type_II_TA_system_RNase"/>
</dbReference>
<evidence type="ECO:0000256" key="8">
    <source>
        <dbReference type="HAMAP-Rule" id="MF_00265"/>
    </source>
</evidence>
<evidence type="ECO:0000256" key="4">
    <source>
        <dbReference type="ARBA" id="ARBA00022723"/>
    </source>
</evidence>
<dbReference type="HAMAP" id="MF_00265">
    <property type="entry name" value="VapC_Nob1"/>
    <property type="match status" value="1"/>
</dbReference>
<evidence type="ECO:0000256" key="3">
    <source>
        <dbReference type="ARBA" id="ARBA00022722"/>
    </source>
</evidence>
<dbReference type="GO" id="GO:0090729">
    <property type="term" value="F:toxin activity"/>
    <property type="evidence" value="ECO:0007669"/>
    <property type="project" value="UniProtKB-KW"/>
</dbReference>
<dbReference type="Pfam" id="PF01850">
    <property type="entry name" value="PIN"/>
    <property type="match status" value="1"/>
</dbReference>
<gene>
    <name evidence="8" type="primary">vapC</name>
    <name evidence="10" type="ORF">AVDCRST_MAG62-1490</name>
</gene>
<evidence type="ECO:0000256" key="1">
    <source>
        <dbReference type="ARBA" id="ARBA00001946"/>
    </source>
</evidence>
<dbReference type="PANTHER" id="PTHR33653:SF1">
    <property type="entry name" value="RIBONUCLEASE VAPC2"/>
    <property type="match status" value="1"/>
</dbReference>
<keyword evidence="2 8" id="KW-1277">Toxin-antitoxin system</keyword>
<evidence type="ECO:0000256" key="7">
    <source>
        <dbReference type="ARBA" id="ARBA00038093"/>
    </source>
</evidence>
<feature type="binding site" evidence="8">
    <location>
        <position position="94"/>
    </location>
    <ligand>
        <name>Mg(2+)</name>
        <dbReference type="ChEBI" id="CHEBI:18420"/>
    </ligand>
</feature>
<comment type="similarity">
    <text evidence="7 8">Belongs to the PINc/VapC protein family.</text>
</comment>
<protein>
    <recommendedName>
        <fullName evidence="8">Ribonuclease VapC</fullName>
        <shortName evidence="8">RNase VapC</shortName>
        <ecNumber evidence="8">3.1.-.-</ecNumber>
    </recommendedName>
    <alternativeName>
        <fullName evidence="8">Toxin VapC</fullName>
    </alternativeName>
</protein>
<keyword evidence="5 8" id="KW-0378">Hydrolase</keyword>
<dbReference type="GO" id="GO:0016787">
    <property type="term" value="F:hydrolase activity"/>
    <property type="evidence" value="ECO:0007669"/>
    <property type="project" value="UniProtKB-KW"/>
</dbReference>
<evidence type="ECO:0000259" key="9">
    <source>
        <dbReference type="Pfam" id="PF01850"/>
    </source>
</evidence>
<dbReference type="SUPFAM" id="SSF88723">
    <property type="entry name" value="PIN domain-like"/>
    <property type="match status" value="1"/>
</dbReference>
<sequence length="130" mass="14695">MFLLDTNVCVDFALARSEHLRERVRRFYASGLSISAITLAELRAGARHPGADPEDARRLDSLVRVLQLRDFDERAADTYGRIARSAGLKRRSFDQLIAAHALALDLTLVTRDERDFATIPGLRVENWTKD</sequence>
<organism evidence="10">
    <name type="scientific">uncultured Sphingomonas sp</name>
    <dbReference type="NCBI Taxonomy" id="158754"/>
    <lineage>
        <taxon>Bacteria</taxon>
        <taxon>Pseudomonadati</taxon>
        <taxon>Pseudomonadota</taxon>
        <taxon>Alphaproteobacteria</taxon>
        <taxon>Sphingomonadales</taxon>
        <taxon>Sphingomonadaceae</taxon>
        <taxon>Sphingomonas</taxon>
        <taxon>environmental samples</taxon>
    </lineage>
</organism>
<dbReference type="CDD" id="cd18736">
    <property type="entry name" value="PIN_CcVapC1-like"/>
    <property type="match status" value="1"/>
</dbReference>
<dbReference type="InterPro" id="IPR029060">
    <property type="entry name" value="PIN-like_dom_sf"/>
</dbReference>
<keyword evidence="4 8" id="KW-0479">Metal-binding</keyword>